<dbReference type="RefSeq" id="WP_264135831.1">
    <property type="nucleotide sequence ID" value="NZ_JAOYOD010000001.1"/>
</dbReference>
<evidence type="ECO:0000256" key="5">
    <source>
        <dbReference type="SAM" id="Phobius"/>
    </source>
</evidence>
<keyword evidence="7" id="KW-0436">Ligase</keyword>
<dbReference type="Proteomes" id="UP001300692">
    <property type="component" value="Unassembled WGS sequence"/>
</dbReference>
<feature type="domain" description="O-antigen ligase-related" evidence="6">
    <location>
        <begin position="257"/>
        <end position="393"/>
    </location>
</feature>
<name>A0ABT3CNK9_9BACT</name>
<comment type="subcellular location">
    <subcellularLocation>
        <location evidence="1">Membrane</location>
        <topology evidence="1">Multi-pass membrane protein</topology>
    </subcellularLocation>
</comment>
<dbReference type="EMBL" id="JAOYOD010000001">
    <property type="protein sequence ID" value="MCV9385035.1"/>
    <property type="molecule type" value="Genomic_DNA"/>
</dbReference>
<dbReference type="PANTHER" id="PTHR37422">
    <property type="entry name" value="TEICHURONIC ACID BIOSYNTHESIS PROTEIN TUAE"/>
    <property type="match status" value="1"/>
</dbReference>
<feature type="transmembrane region" description="Helical" evidence="5">
    <location>
        <begin position="387"/>
        <end position="408"/>
    </location>
</feature>
<keyword evidence="2 5" id="KW-0812">Transmembrane</keyword>
<feature type="transmembrane region" description="Helical" evidence="5">
    <location>
        <begin position="164"/>
        <end position="186"/>
    </location>
</feature>
<feature type="transmembrane region" description="Helical" evidence="5">
    <location>
        <begin position="105"/>
        <end position="126"/>
    </location>
</feature>
<dbReference type="Pfam" id="PF04932">
    <property type="entry name" value="Wzy_C"/>
    <property type="match status" value="1"/>
</dbReference>
<accession>A0ABT3CNK9</accession>
<sequence>MDTPIGTLFFVISSVFVAIVSAKLGLQLSIGILGLLIGSIVFLLVFISPKYGYFLSILIPFIFILPERKYQINVPVGLFMQILPILGISVIVLKKLMRKDFSYGFLWNGVTYCMLAILAFNVFQIVNPNGVSIVGTMFVLKGSISILCCYALVLYVVNKRFLRTFLILWLSLAFISAVYGCVQEWFGLMSFEEAWVRAEELRYKRIFVAGRFRKFSLLTDPASFGIFMSSSGLVCLILCITTKNSVLRWTTGICVPFMLLAMGYSGTRTAYAMFAAGLMMYGLMSITKPRTMILIAIGGILGVFILFGPIQNPTIARIRSTFDSDDPSLGVRDENRKYIQSYIHQHPLGGGLVTTGPLGEKYNPGHVLAGFPPDSGYLQRALEIGPIGLAIFMIFLFVGLKNGIVNYFHLKNEELKMYTLAFVIFTFAVTVSIYAQIATTAIPMSYIFYPVMGIMSRMKDLDFEN</sequence>
<evidence type="ECO:0000313" key="7">
    <source>
        <dbReference type="EMBL" id="MCV9385035.1"/>
    </source>
</evidence>
<protein>
    <submittedName>
        <fullName evidence="7">O-antigen ligase family protein</fullName>
    </submittedName>
</protein>
<keyword evidence="4 5" id="KW-0472">Membrane</keyword>
<gene>
    <name evidence="7" type="ORF">N7U62_00090</name>
</gene>
<evidence type="ECO:0000259" key="6">
    <source>
        <dbReference type="Pfam" id="PF04932"/>
    </source>
</evidence>
<evidence type="ECO:0000256" key="4">
    <source>
        <dbReference type="ARBA" id="ARBA00023136"/>
    </source>
</evidence>
<feature type="transmembrane region" description="Helical" evidence="5">
    <location>
        <begin position="270"/>
        <end position="286"/>
    </location>
</feature>
<dbReference type="InterPro" id="IPR051533">
    <property type="entry name" value="WaaL-like"/>
</dbReference>
<dbReference type="GO" id="GO:0016874">
    <property type="term" value="F:ligase activity"/>
    <property type="evidence" value="ECO:0007669"/>
    <property type="project" value="UniProtKB-KW"/>
</dbReference>
<organism evidence="7 8">
    <name type="scientific">Reichenbachiella ulvae</name>
    <dbReference type="NCBI Taxonomy" id="2980104"/>
    <lineage>
        <taxon>Bacteria</taxon>
        <taxon>Pseudomonadati</taxon>
        <taxon>Bacteroidota</taxon>
        <taxon>Cytophagia</taxon>
        <taxon>Cytophagales</taxon>
        <taxon>Reichenbachiellaceae</taxon>
        <taxon>Reichenbachiella</taxon>
    </lineage>
</organism>
<dbReference type="InterPro" id="IPR007016">
    <property type="entry name" value="O-antigen_ligase-rel_domated"/>
</dbReference>
<feature type="transmembrane region" description="Helical" evidence="5">
    <location>
        <begin position="33"/>
        <end position="66"/>
    </location>
</feature>
<feature type="transmembrane region" description="Helical" evidence="5">
    <location>
        <begin position="6"/>
        <end position="26"/>
    </location>
</feature>
<feature type="transmembrane region" description="Helical" evidence="5">
    <location>
        <begin position="246"/>
        <end position="264"/>
    </location>
</feature>
<keyword evidence="8" id="KW-1185">Reference proteome</keyword>
<feature type="transmembrane region" description="Helical" evidence="5">
    <location>
        <begin position="222"/>
        <end position="239"/>
    </location>
</feature>
<feature type="transmembrane region" description="Helical" evidence="5">
    <location>
        <begin position="72"/>
        <end position="93"/>
    </location>
</feature>
<proteinExistence type="predicted"/>
<feature type="transmembrane region" description="Helical" evidence="5">
    <location>
        <begin position="138"/>
        <end position="157"/>
    </location>
</feature>
<evidence type="ECO:0000256" key="2">
    <source>
        <dbReference type="ARBA" id="ARBA00022692"/>
    </source>
</evidence>
<keyword evidence="3 5" id="KW-1133">Transmembrane helix</keyword>
<comment type="caution">
    <text evidence="7">The sequence shown here is derived from an EMBL/GenBank/DDBJ whole genome shotgun (WGS) entry which is preliminary data.</text>
</comment>
<dbReference type="PANTHER" id="PTHR37422:SF13">
    <property type="entry name" value="LIPOPOLYSACCHARIDE BIOSYNTHESIS PROTEIN PA4999-RELATED"/>
    <property type="match status" value="1"/>
</dbReference>
<feature type="transmembrane region" description="Helical" evidence="5">
    <location>
        <begin position="420"/>
        <end position="449"/>
    </location>
</feature>
<feature type="transmembrane region" description="Helical" evidence="5">
    <location>
        <begin position="293"/>
        <end position="310"/>
    </location>
</feature>
<evidence type="ECO:0000256" key="1">
    <source>
        <dbReference type="ARBA" id="ARBA00004141"/>
    </source>
</evidence>
<evidence type="ECO:0000256" key="3">
    <source>
        <dbReference type="ARBA" id="ARBA00022989"/>
    </source>
</evidence>
<reference evidence="7 8" key="1">
    <citation type="submission" date="2022-10" db="EMBL/GenBank/DDBJ databases">
        <title>Comparative genomics and taxonomic characterization of three novel marine species of genus Reichenbachiella exhibiting antioxidant and polysaccharide degradation activities.</title>
        <authorList>
            <person name="Muhammad N."/>
            <person name="Lee Y.-J."/>
            <person name="Ko J."/>
            <person name="Kim S.-G."/>
        </authorList>
    </citation>
    <scope>NUCLEOTIDE SEQUENCE [LARGE SCALE GENOMIC DNA]</scope>
    <source>
        <strain evidence="7 8">ABR2-5</strain>
    </source>
</reference>
<evidence type="ECO:0000313" key="8">
    <source>
        <dbReference type="Proteomes" id="UP001300692"/>
    </source>
</evidence>